<keyword evidence="1" id="KW-1133">Transmembrane helix</keyword>
<dbReference type="AlphaFoldDB" id="A0A7C4GHN0"/>
<keyword evidence="1" id="KW-0812">Transmembrane</keyword>
<proteinExistence type="predicted"/>
<feature type="transmembrane region" description="Helical" evidence="1">
    <location>
        <begin position="83"/>
        <end position="104"/>
    </location>
</feature>
<sequence length="105" mass="11491">MADWDFPLRRVRTRTLVYALLCLANFGAGLLFNNLLSSRRLVLPAHLTLGIIACVLAVLALLVTLPRGKPGQLSGVIRWHPVLTVASLALIMTLGFLTALRFLIT</sequence>
<feature type="transmembrane region" description="Helical" evidence="1">
    <location>
        <begin position="16"/>
        <end position="36"/>
    </location>
</feature>
<reference evidence="2" key="1">
    <citation type="journal article" date="2020" name="mSystems">
        <title>Genome- and Community-Level Interaction Insights into Carbon Utilization and Element Cycling Functions of Hydrothermarchaeota in Hydrothermal Sediment.</title>
        <authorList>
            <person name="Zhou Z."/>
            <person name="Liu Y."/>
            <person name="Xu W."/>
            <person name="Pan J."/>
            <person name="Luo Z.H."/>
            <person name="Li M."/>
        </authorList>
    </citation>
    <scope>NUCLEOTIDE SEQUENCE [LARGE SCALE GENOMIC DNA]</scope>
    <source>
        <strain evidence="2">SpSt-488</strain>
    </source>
</reference>
<evidence type="ECO:0000256" key="1">
    <source>
        <dbReference type="SAM" id="Phobius"/>
    </source>
</evidence>
<name>A0A7C4GHN0_UNCW3</name>
<keyword evidence="1" id="KW-0472">Membrane</keyword>
<evidence type="ECO:0008006" key="3">
    <source>
        <dbReference type="Google" id="ProtNLM"/>
    </source>
</evidence>
<comment type="caution">
    <text evidence="2">The sequence shown here is derived from an EMBL/GenBank/DDBJ whole genome shotgun (WGS) entry which is preliminary data.</text>
</comment>
<gene>
    <name evidence="2" type="ORF">ENS41_08970</name>
</gene>
<feature type="transmembrane region" description="Helical" evidence="1">
    <location>
        <begin position="43"/>
        <end position="63"/>
    </location>
</feature>
<accession>A0A7C4GHN0</accession>
<organism evidence="2">
    <name type="scientific">candidate division WOR-3 bacterium</name>
    <dbReference type="NCBI Taxonomy" id="2052148"/>
    <lineage>
        <taxon>Bacteria</taxon>
        <taxon>Bacteria division WOR-3</taxon>
    </lineage>
</organism>
<dbReference type="EMBL" id="DSUT01000187">
    <property type="protein sequence ID" value="HGK29058.1"/>
    <property type="molecule type" value="Genomic_DNA"/>
</dbReference>
<protein>
    <recommendedName>
        <fullName evidence="3">Cytochrome b561 domain-containing protein</fullName>
    </recommendedName>
</protein>
<evidence type="ECO:0000313" key="2">
    <source>
        <dbReference type="EMBL" id="HGK29058.1"/>
    </source>
</evidence>